<dbReference type="PRINTS" id="PR00421">
    <property type="entry name" value="THIOREDOXIN"/>
</dbReference>
<sequence length="440" mass="47206">MNNMLLLRVAIMLVAPAFGGHSEMFGCRRKDCGVAELTDANWGSALATTPHFVMFYAPWCGHCKSLAPKLKAAGKELEKAGVKVGAVDVEPNPRIQALFPDIRGFPTLKFVKAAKGSSSVDYNGPREQDDIVRWSKEQAAKAGVVLVEPAATKRYDELYSFLGRAALDGLPGLLLIASEREAPEWYNKLHASLVKTGDSPEAETRSLLVEARKKSKNFVAPIDAVIADIDAARTAAPLFAAAYANDEATKHHFNVTSALVVFNKLDRKNLYSSTCVVAQLPKTGDLADWARRALDDPDGVAIPQVPKPPSVLAAEARAAKKRGSVRISGPSELESECYAHANCVLAIGQDVSALAHKFSKNNFKFVSLDSDAPPAVALLAGLPPPALVVVKGGKRPRAARVSGDLDAFAKLLDDVLAGQAKFDAFPDKTLPAWDLPDYDL</sequence>
<dbReference type="PANTHER" id="PTHR45815">
    <property type="entry name" value="PROTEIN DISULFIDE-ISOMERASE A6"/>
    <property type="match status" value="1"/>
</dbReference>
<feature type="signal peptide" evidence="1">
    <location>
        <begin position="1"/>
        <end position="19"/>
    </location>
</feature>
<dbReference type="PANTHER" id="PTHR45815:SF3">
    <property type="entry name" value="PROTEIN DISULFIDE-ISOMERASE A6"/>
    <property type="match status" value="1"/>
</dbReference>
<organism evidence="3 4">
    <name type="scientific">Chrysophaeum taylorii</name>
    <dbReference type="NCBI Taxonomy" id="2483200"/>
    <lineage>
        <taxon>Eukaryota</taxon>
        <taxon>Sar</taxon>
        <taxon>Stramenopiles</taxon>
        <taxon>Ochrophyta</taxon>
        <taxon>Pelagophyceae</taxon>
        <taxon>Pelagomonadales</taxon>
        <taxon>Pelagomonadaceae</taxon>
        <taxon>Chrysophaeum</taxon>
    </lineage>
</organism>
<evidence type="ECO:0000259" key="2">
    <source>
        <dbReference type="PROSITE" id="PS51352"/>
    </source>
</evidence>
<keyword evidence="4" id="KW-1185">Reference proteome</keyword>
<dbReference type="Gene3D" id="3.40.30.10">
    <property type="entry name" value="Glutaredoxin"/>
    <property type="match status" value="1"/>
</dbReference>
<comment type="caution">
    <text evidence="3">The sequence shown here is derived from an EMBL/GenBank/DDBJ whole genome shotgun (WGS) entry which is preliminary data.</text>
</comment>
<dbReference type="PROSITE" id="PS00194">
    <property type="entry name" value="THIOREDOXIN_1"/>
    <property type="match status" value="1"/>
</dbReference>
<evidence type="ECO:0000313" key="4">
    <source>
        <dbReference type="Proteomes" id="UP001230188"/>
    </source>
</evidence>
<evidence type="ECO:0000313" key="3">
    <source>
        <dbReference type="EMBL" id="KAJ8601063.1"/>
    </source>
</evidence>
<gene>
    <name evidence="3" type="ORF">CTAYLR_004496</name>
</gene>
<protein>
    <recommendedName>
        <fullName evidence="2">Thioredoxin domain-containing protein</fullName>
    </recommendedName>
</protein>
<keyword evidence="1" id="KW-0732">Signal</keyword>
<dbReference type="AlphaFoldDB" id="A0AAD7XIW5"/>
<dbReference type="SUPFAM" id="SSF52833">
    <property type="entry name" value="Thioredoxin-like"/>
    <property type="match status" value="1"/>
</dbReference>
<dbReference type="InterPro" id="IPR013766">
    <property type="entry name" value="Thioredoxin_domain"/>
</dbReference>
<accession>A0AAD7XIW5</accession>
<dbReference type="Proteomes" id="UP001230188">
    <property type="component" value="Unassembled WGS sequence"/>
</dbReference>
<proteinExistence type="predicted"/>
<dbReference type="CDD" id="cd02961">
    <property type="entry name" value="PDI_a_family"/>
    <property type="match status" value="1"/>
</dbReference>
<dbReference type="InterPro" id="IPR036249">
    <property type="entry name" value="Thioredoxin-like_sf"/>
</dbReference>
<reference evidence="3" key="1">
    <citation type="submission" date="2023-01" db="EMBL/GenBank/DDBJ databases">
        <title>Metagenome sequencing of chrysophaentin producing Chrysophaeum taylorii.</title>
        <authorList>
            <person name="Davison J."/>
            <person name="Bewley C."/>
        </authorList>
    </citation>
    <scope>NUCLEOTIDE SEQUENCE</scope>
    <source>
        <strain evidence="3">NIES-1699</strain>
    </source>
</reference>
<dbReference type="PROSITE" id="PS51352">
    <property type="entry name" value="THIOREDOXIN_2"/>
    <property type="match status" value="1"/>
</dbReference>
<dbReference type="GO" id="GO:0015035">
    <property type="term" value="F:protein-disulfide reductase activity"/>
    <property type="evidence" value="ECO:0007669"/>
    <property type="project" value="TreeGrafter"/>
</dbReference>
<dbReference type="InterPro" id="IPR017937">
    <property type="entry name" value="Thioredoxin_CS"/>
</dbReference>
<evidence type="ECO:0000256" key="1">
    <source>
        <dbReference type="SAM" id="SignalP"/>
    </source>
</evidence>
<feature type="domain" description="Thioredoxin" evidence="2">
    <location>
        <begin position="4"/>
        <end position="140"/>
    </location>
</feature>
<feature type="chain" id="PRO_5042145958" description="Thioredoxin domain-containing protein" evidence="1">
    <location>
        <begin position="20"/>
        <end position="440"/>
    </location>
</feature>
<dbReference type="EMBL" id="JAQMWT010000456">
    <property type="protein sequence ID" value="KAJ8601063.1"/>
    <property type="molecule type" value="Genomic_DNA"/>
</dbReference>
<name>A0AAD7XIW5_9STRA</name>
<dbReference type="GO" id="GO:0034976">
    <property type="term" value="P:response to endoplasmic reticulum stress"/>
    <property type="evidence" value="ECO:0007669"/>
    <property type="project" value="TreeGrafter"/>
</dbReference>
<dbReference type="Pfam" id="PF00085">
    <property type="entry name" value="Thioredoxin"/>
    <property type="match status" value="1"/>
</dbReference>
<dbReference type="GO" id="GO:0005788">
    <property type="term" value="C:endoplasmic reticulum lumen"/>
    <property type="evidence" value="ECO:0007669"/>
    <property type="project" value="TreeGrafter"/>
</dbReference>